<dbReference type="Pfam" id="PF13439">
    <property type="entry name" value="Glyco_transf_4"/>
    <property type="match status" value="1"/>
</dbReference>
<dbReference type="PANTHER" id="PTHR45947:SF3">
    <property type="entry name" value="SULFOQUINOVOSYL TRANSFERASE SQD2"/>
    <property type="match status" value="1"/>
</dbReference>
<gene>
    <name evidence="3" type="primary">bshA</name>
    <name evidence="3" type="ORF">ACFPMF_16730</name>
</gene>
<proteinExistence type="predicted"/>
<dbReference type="RefSeq" id="WP_379847279.1">
    <property type="nucleotide sequence ID" value="NZ_JBHSMA010000005.1"/>
</dbReference>
<dbReference type="Pfam" id="PF00534">
    <property type="entry name" value="Glycos_transf_1"/>
    <property type="match status" value="1"/>
</dbReference>
<comment type="caution">
    <text evidence="3">The sequence shown here is derived from an EMBL/GenBank/DDBJ whole genome shotgun (WGS) entry which is preliminary data.</text>
</comment>
<feature type="domain" description="Glycosyl transferase family 1" evidence="1">
    <location>
        <begin position="186"/>
        <end position="341"/>
    </location>
</feature>
<feature type="domain" description="Glycosyltransferase subfamily 4-like N-terminal" evidence="2">
    <location>
        <begin position="11"/>
        <end position="180"/>
    </location>
</feature>
<reference evidence="4" key="1">
    <citation type="journal article" date="2019" name="Int. J. Syst. Evol. Microbiol.">
        <title>The Global Catalogue of Microorganisms (GCM) 10K type strain sequencing project: providing services to taxonomists for standard genome sequencing and annotation.</title>
        <authorList>
            <consortium name="The Broad Institute Genomics Platform"/>
            <consortium name="The Broad Institute Genome Sequencing Center for Infectious Disease"/>
            <person name="Wu L."/>
            <person name="Ma J."/>
        </authorList>
    </citation>
    <scope>NUCLEOTIDE SEQUENCE [LARGE SCALE GENOMIC DNA]</scope>
    <source>
        <strain evidence="4">CCUG 55250</strain>
    </source>
</reference>
<dbReference type="NCBIfam" id="TIGR03999">
    <property type="entry name" value="thiol_BshA"/>
    <property type="match status" value="1"/>
</dbReference>
<dbReference type="Proteomes" id="UP001596106">
    <property type="component" value="Unassembled WGS sequence"/>
</dbReference>
<protein>
    <submittedName>
        <fullName evidence="3">N-acetyl-alpha-D-glucosaminyl L-malate synthase BshA</fullName>
    </submittedName>
</protein>
<dbReference type="EMBL" id="JBHSMA010000005">
    <property type="protein sequence ID" value="MFC5410967.1"/>
    <property type="molecule type" value="Genomic_DNA"/>
</dbReference>
<name>A0ABW0IFR1_9BACT</name>
<evidence type="ECO:0000259" key="2">
    <source>
        <dbReference type="Pfam" id="PF13439"/>
    </source>
</evidence>
<dbReference type="InterPro" id="IPR023881">
    <property type="entry name" value="Thiol_BshA"/>
</dbReference>
<dbReference type="Gene3D" id="3.40.50.2000">
    <property type="entry name" value="Glycogen Phosphorylase B"/>
    <property type="match status" value="2"/>
</dbReference>
<organism evidence="3 4">
    <name type="scientific">Larkinella bovis</name>
    <dbReference type="NCBI Taxonomy" id="683041"/>
    <lineage>
        <taxon>Bacteria</taxon>
        <taxon>Pseudomonadati</taxon>
        <taxon>Bacteroidota</taxon>
        <taxon>Cytophagia</taxon>
        <taxon>Cytophagales</taxon>
        <taxon>Spirosomataceae</taxon>
        <taxon>Larkinella</taxon>
    </lineage>
</organism>
<evidence type="ECO:0000313" key="4">
    <source>
        <dbReference type="Proteomes" id="UP001596106"/>
    </source>
</evidence>
<accession>A0ABW0IFR1</accession>
<dbReference type="InterPro" id="IPR001296">
    <property type="entry name" value="Glyco_trans_1"/>
</dbReference>
<dbReference type="InterPro" id="IPR050194">
    <property type="entry name" value="Glycosyltransferase_grp1"/>
</dbReference>
<dbReference type="PANTHER" id="PTHR45947">
    <property type="entry name" value="SULFOQUINOVOSYL TRANSFERASE SQD2"/>
    <property type="match status" value="1"/>
</dbReference>
<dbReference type="InterPro" id="IPR028098">
    <property type="entry name" value="Glyco_trans_4-like_N"/>
</dbReference>
<keyword evidence="4" id="KW-1185">Reference proteome</keyword>
<sequence length="378" mass="42569">MKIGIVCYPTFGGSGVVATELGKALAKAGHKIHFITYQQPPRLDFFNENVFYHEVNIPTYPLFQFPPYESALSSAMVNVVQYENLDLLHVHYAIPHASAAYMAKMILRSQGRHIPFVTTLHGTDITLVGKDASYEPVVTFGINESDGVTAVSNQLRQETLDQFAIRREIEVIPNFIDLERFKRQKKEHFKTAICPNGEKLIVHTSNFRRVKRIDDVVQVFNKINKQIPSKLLLSGDGPERVRIEKLCRDMGIYEDVRFLGKLDAVEEVLSVADLFLMPSENESFGLAALEALACEVPLITSNAGGLPELNVQGMTGFLSNVGDVDDMVKNALYVLNDDNLPTFKHNALERAKEFEISRILPLYENYYEKVVMESRALV</sequence>
<evidence type="ECO:0000259" key="1">
    <source>
        <dbReference type="Pfam" id="PF00534"/>
    </source>
</evidence>
<evidence type="ECO:0000313" key="3">
    <source>
        <dbReference type="EMBL" id="MFC5410967.1"/>
    </source>
</evidence>
<dbReference type="SUPFAM" id="SSF53756">
    <property type="entry name" value="UDP-Glycosyltransferase/glycogen phosphorylase"/>
    <property type="match status" value="1"/>
</dbReference>